<dbReference type="Gene3D" id="2.40.160.10">
    <property type="entry name" value="Porin"/>
    <property type="match status" value="1"/>
</dbReference>
<dbReference type="InterPro" id="IPR002299">
    <property type="entry name" value="Porin_Neis"/>
</dbReference>
<organism evidence="13 14">
    <name type="scientific">Cupriavidus metallidurans</name>
    <dbReference type="NCBI Taxonomy" id="119219"/>
    <lineage>
        <taxon>Bacteria</taxon>
        <taxon>Pseudomonadati</taxon>
        <taxon>Pseudomonadota</taxon>
        <taxon>Betaproteobacteria</taxon>
        <taxon>Burkholderiales</taxon>
        <taxon>Burkholderiaceae</taxon>
        <taxon>Cupriavidus</taxon>
    </lineage>
</organism>
<keyword evidence="4" id="KW-1134">Transmembrane beta strand</keyword>
<dbReference type="PANTHER" id="PTHR34501:SF9">
    <property type="entry name" value="MAJOR OUTER MEMBRANE PROTEIN P.IA"/>
    <property type="match status" value="1"/>
</dbReference>
<reference evidence="13 14" key="1">
    <citation type="submission" date="2019-03" db="EMBL/GenBank/DDBJ databases">
        <title>Comparative insights into the high quality Complete genome sequence of highly metal resistant Cupriavidus metallidurans strain BS1 isolated from a gold-copper mine.</title>
        <authorList>
            <person name="Mazhar H.S."/>
            <person name="Rensing C."/>
        </authorList>
    </citation>
    <scope>NUCLEOTIDE SEQUENCE [LARGE SCALE GENOMIC DNA]</scope>
    <source>
        <strain evidence="13 14">BS1</strain>
    </source>
</reference>
<name>A0A482IZC9_9BURK</name>
<dbReference type="GO" id="GO:0046930">
    <property type="term" value="C:pore complex"/>
    <property type="evidence" value="ECO:0007669"/>
    <property type="project" value="UniProtKB-KW"/>
</dbReference>
<proteinExistence type="predicted"/>
<comment type="subunit">
    <text evidence="2">Homotrimer.</text>
</comment>
<dbReference type="CDD" id="cd00342">
    <property type="entry name" value="gram_neg_porins"/>
    <property type="match status" value="1"/>
</dbReference>
<dbReference type="GO" id="GO:0009279">
    <property type="term" value="C:cell outer membrane"/>
    <property type="evidence" value="ECO:0007669"/>
    <property type="project" value="UniProtKB-SubCell"/>
</dbReference>
<dbReference type="RefSeq" id="WP_024570671.1">
    <property type="nucleotide sequence ID" value="NZ_CP037901.1"/>
</dbReference>
<keyword evidence="3" id="KW-0813">Transport</keyword>
<evidence type="ECO:0000256" key="4">
    <source>
        <dbReference type="ARBA" id="ARBA00022452"/>
    </source>
</evidence>
<evidence type="ECO:0000256" key="5">
    <source>
        <dbReference type="ARBA" id="ARBA00022692"/>
    </source>
</evidence>
<evidence type="ECO:0000256" key="1">
    <source>
        <dbReference type="ARBA" id="ARBA00004571"/>
    </source>
</evidence>
<keyword evidence="5" id="KW-0812">Transmembrane</keyword>
<evidence type="ECO:0000256" key="7">
    <source>
        <dbReference type="ARBA" id="ARBA00023065"/>
    </source>
</evidence>
<keyword evidence="9" id="KW-0472">Membrane</keyword>
<evidence type="ECO:0000313" key="14">
    <source>
        <dbReference type="Proteomes" id="UP000253772"/>
    </source>
</evidence>
<gene>
    <name evidence="13" type="ORF">DDF84_020085</name>
</gene>
<dbReference type="GO" id="GO:0006811">
    <property type="term" value="P:monoatomic ion transport"/>
    <property type="evidence" value="ECO:0007669"/>
    <property type="project" value="UniProtKB-KW"/>
</dbReference>
<evidence type="ECO:0000256" key="10">
    <source>
        <dbReference type="ARBA" id="ARBA00023237"/>
    </source>
</evidence>
<accession>A0A482IZC9</accession>
<dbReference type="AlphaFoldDB" id="A0A482IZC9"/>
<dbReference type="Pfam" id="PF13609">
    <property type="entry name" value="Porin_4"/>
    <property type="match status" value="1"/>
</dbReference>
<evidence type="ECO:0000256" key="11">
    <source>
        <dbReference type="SAM" id="SignalP"/>
    </source>
</evidence>
<dbReference type="InterPro" id="IPR050298">
    <property type="entry name" value="Gram-neg_bact_OMP"/>
</dbReference>
<feature type="domain" description="Porin" evidence="12">
    <location>
        <begin position="17"/>
        <end position="344"/>
    </location>
</feature>
<dbReference type="InterPro" id="IPR033900">
    <property type="entry name" value="Gram_neg_porin_domain"/>
</dbReference>
<dbReference type="PANTHER" id="PTHR34501">
    <property type="entry name" value="PROTEIN YDDL-RELATED"/>
    <property type="match status" value="1"/>
</dbReference>
<dbReference type="OrthoDB" id="5293374at2"/>
<evidence type="ECO:0000259" key="12">
    <source>
        <dbReference type="Pfam" id="PF13609"/>
    </source>
</evidence>
<keyword evidence="8" id="KW-0626">Porin</keyword>
<comment type="subcellular location">
    <subcellularLocation>
        <location evidence="1">Cell outer membrane</location>
        <topology evidence="1">Multi-pass membrane protein</topology>
    </subcellularLocation>
</comment>
<evidence type="ECO:0000313" key="13">
    <source>
        <dbReference type="EMBL" id="QBP12080.1"/>
    </source>
</evidence>
<dbReference type="GO" id="GO:0015288">
    <property type="term" value="F:porin activity"/>
    <property type="evidence" value="ECO:0007669"/>
    <property type="project" value="UniProtKB-KW"/>
</dbReference>
<evidence type="ECO:0000256" key="3">
    <source>
        <dbReference type="ARBA" id="ARBA00022448"/>
    </source>
</evidence>
<evidence type="ECO:0000256" key="8">
    <source>
        <dbReference type="ARBA" id="ARBA00023114"/>
    </source>
</evidence>
<feature type="signal peptide" evidence="11">
    <location>
        <begin position="1"/>
        <end position="32"/>
    </location>
</feature>
<dbReference type="SUPFAM" id="SSF56935">
    <property type="entry name" value="Porins"/>
    <property type="match status" value="1"/>
</dbReference>
<evidence type="ECO:0000256" key="2">
    <source>
        <dbReference type="ARBA" id="ARBA00011233"/>
    </source>
</evidence>
<dbReference type="PRINTS" id="PR00184">
    <property type="entry name" value="NEISSPPORIN"/>
</dbReference>
<sequence length="374" mass="40406">MTRVGVRHWMRPLATLAALAASATCLVGTANAQSSVVIYGRLNTALEYASASTATDGTHLGGTARLTNNRSVFGIRGEEALGYGLKAIWQVESTLSIDTGAGQIAARDTRLGMASPYGTVFMGNWDTAYTTSTKTLDPYYPTTAGYMSIMGNGAAATADNVQNTNSFDRRQQNSLHYQTPQWRGLSGAMTWGLPEEKISVPRNPALYSFAGAYEHGPLSVSMAYEIHQHYQTAGRNDDGMKVGVSYQFPTTTIALVYERLHYRTATGDLTRNSYYTSLVQKLGPGSVKIGFTFASNGAGNATETIGSFHAGPETGATQITVGYDYPLSKRTSIYTYYSRINNKRNALYDFAINGLGVKAGADPQTFALAMRHNF</sequence>
<keyword evidence="10" id="KW-0998">Cell outer membrane</keyword>
<protein>
    <submittedName>
        <fullName evidence="13">Porin</fullName>
    </submittedName>
</protein>
<evidence type="ECO:0000256" key="6">
    <source>
        <dbReference type="ARBA" id="ARBA00022729"/>
    </source>
</evidence>
<evidence type="ECO:0000256" key="9">
    <source>
        <dbReference type="ARBA" id="ARBA00023136"/>
    </source>
</evidence>
<keyword evidence="7" id="KW-0406">Ion transport</keyword>
<dbReference type="Proteomes" id="UP000253772">
    <property type="component" value="Chromosome c2"/>
</dbReference>
<dbReference type="InterPro" id="IPR023614">
    <property type="entry name" value="Porin_dom_sf"/>
</dbReference>
<feature type="chain" id="PRO_5019865143" evidence="11">
    <location>
        <begin position="33"/>
        <end position="374"/>
    </location>
</feature>
<dbReference type="EMBL" id="CP037901">
    <property type="protein sequence ID" value="QBP12080.1"/>
    <property type="molecule type" value="Genomic_DNA"/>
</dbReference>
<keyword evidence="6 11" id="KW-0732">Signal</keyword>